<dbReference type="InterPro" id="IPR038573">
    <property type="entry name" value="BrnT_sf"/>
</dbReference>
<reference evidence="1 2" key="1">
    <citation type="journal article" date="2015" name="Genome Announc.">
        <title>Draft Genome Sequence of Cyanobacterium Hassallia byssoidea Strain VB512170, Isolated from Monuments in India.</title>
        <authorList>
            <person name="Singh D."/>
            <person name="Chandrababunaidu M.M."/>
            <person name="Panda A."/>
            <person name="Sen D."/>
            <person name="Bhattacharyya S."/>
            <person name="Adhikary S.P."/>
            <person name="Tripathy S."/>
        </authorList>
    </citation>
    <scope>NUCLEOTIDE SEQUENCE [LARGE SCALE GENOMIC DNA]</scope>
    <source>
        <strain evidence="1 2">VB512170</strain>
    </source>
</reference>
<dbReference type="EMBL" id="JTCM02000002">
    <property type="protein sequence ID" value="NEU71222.1"/>
    <property type="molecule type" value="Genomic_DNA"/>
</dbReference>
<dbReference type="Gene3D" id="3.10.450.530">
    <property type="entry name" value="Ribonuclease toxin, BrnT, of type II toxin-antitoxin system"/>
    <property type="match status" value="1"/>
</dbReference>
<accession>A0A846H028</accession>
<name>A0A846H028_9CYAN</name>
<dbReference type="RefSeq" id="WP_039748789.1">
    <property type="nucleotide sequence ID" value="NZ_JTCM02000002.1"/>
</dbReference>
<evidence type="ECO:0000313" key="2">
    <source>
        <dbReference type="Proteomes" id="UP000031549"/>
    </source>
</evidence>
<protein>
    <submittedName>
        <fullName evidence="1">BrnT family toxin</fullName>
    </submittedName>
</protein>
<evidence type="ECO:0000313" key="1">
    <source>
        <dbReference type="EMBL" id="NEU71222.1"/>
    </source>
</evidence>
<keyword evidence="2" id="KW-1185">Reference proteome</keyword>
<comment type="caution">
    <text evidence="1">The sequence shown here is derived from an EMBL/GenBank/DDBJ whole genome shotgun (WGS) entry which is preliminary data.</text>
</comment>
<dbReference type="Pfam" id="PF04365">
    <property type="entry name" value="BrnT_toxin"/>
    <property type="match status" value="1"/>
</dbReference>
<proteinExistence type="predicted"/>
<dbReference type="AlphaFoldDB" id="A0A846H028"/>
<dbReference type="Proteomes" id="UP000031549">
    <property type="component" value="Unassembled WGS sequence"/>
</dbReference>
<dbReference type="InterPro" id="IPR007460">
    <property type="entry name" value="BrnT_toxin"/>
</dbReference>
<gene>
    <name evidence="1" type="ORF">PI95_001155</name>
</gene>
<sequence length="93" mass="10941">MTNNWEWDDEKAIANLGKHGVSFDEASIVFADPFYLTLDDTLHSTEEYRFLAIGYSQAQRLLFVVYTERGDNIRIISARQATSRERRIYEQYI</sequence>
<organism evidence="1 2">
    <name type="scientific">Hassallia byssoidea VB512170</name>
    <dbReference type="NCBI Taxonomy" id="1304833"/>
    <lineage>
        <taxon>Bacteria</taxon>
        <taxon>Bacillati</taxon>
        <taxon>Cyanobacteriota</taxon>
        <taxon>Cyanophyceae</taxon>
        <taxon>Nostocales</taxon>
        <taxon>Tolypothrichaceae</taxon>
        <taxon>Hassallia</taxon>
    </lineage>
</organism>